<feature type="compositionally biased region" description="Low complexity" evidence="5">
    <location>
        <begin position="518"/>
        <end position="534"/>
    </location>
</feature>
<dbReference type="InParanoid" id="A0A286UVI1"/>
<sequence>MASKSESNKSPSRRNSTQPKSSRQQFSACGACRMRRVRCDLKDLVASSPSAGLAACSNCKERGLRCVDEFQEIKAVKALRRGRRLQVVEAAFITQRPIIDLHEISLRFLEAHNGNTDALGVTGQLLCMVLAAWAASFGVNEMGEPESPHGHQVPRLAKERTNLMTQELLQLVDIHGVLRKPTWDGVRVLLLLVPLTEDIQSPLERLAMYEVAINQVYTLCSLASASSMKSSSGDFVDATLQARIFWYAHVHEGITTGLRGGRLLLSDDDLETFQATTLPLIGTQSAVNYQTALRYSRTPLQISAICRQVHASLTGPKARQTDEIDTHRLHEVWNHLGLAWDDLEGLRNFPTTDMFQPHELERFIGGWQIKIFECLSVIKDTLKQRMVACTEAGAAFLSDGQISRSSRLAHISQLHAHADDRCQRYAHLVVQIVHRLLASGAFEFDASLCRDGCFYAGVLLAGESGTEEEVKTCLQALREMRWAFSKSDERLHTLKMVWDRRFTTERRRLELRRNDLSLPESSSASPFTSSDSVSDFNENHSRFPPPLLISQSSRGFHDSAPNTAGTEDGWTVASNSSFGAHSHRSSSGSPPYISHPQKVEAVDSTLILAPTGDQTVFCQSAIPEMDTFAFSITHTTNSAPRSPHEITPPCSSAGLSTSSISYQDSYLDPSGPTLFSVSPPGSARGVGDVTATAPLPLEKNAPYHVGYAPSHFFPTP</sequence>
<dbReference type="GO" id="GO:0005634">
    <property type="term" value="C:nucleus"/>
    <property type="evidence" value="ECO:0007669"/>
    <property type="project" value="UniProtKB-SubCell"/>
</dbReference>
<reference evidence="7 8" key="1">
    <citation type="journal article" date="2017" name="Mol. Ecol.">
        <title>Comparative and population genomic landscape of Phellinus noxius: A hypervariable fungus causing root rot in trees.</title>
        <authorList>
            <person name="Chung C.L."/>
            <person name="Lee T.J."/>
            <person name="Akiba M."/>
            <person name="Lee H.H."/>
            <person name="Kuo T.H."/>
            <person name="Liu D."/>
            <person name="Ke H.M."/>
            <person name="Yokoi T."/>
            <person name="Roa M.B."/>
            <person name="Lu M.J."/>
            <person name="Chang Y.Y."/>
            <person name="Ann P.J."/>
            <person name="Tsai J.N."/>
            <person name="Chen C.Y."/>
            <person name="Tzean S.S."/>
            <person name="Ota Y."/>
            <person name="Hattori T."/>
            <person name="Sahashi N."/>
            <person name="Liou R.F."/>
            <person name="Kikuchi T."/>
            <person name="Tsai I.J."/>
        </authorList>
    </citation>
    <scope>NUCLEOTIDE SEQUENCE [LARGE SCALE GENOMIC DNA]</scope>
    <source>
        <strain evidence="7 8">FFPRI411160</strain>
    </source>
</reference>
<comment type="subcellular location">
    <subcellularLocation>
        <location evidence="1">Nucleus</location>
    </subcellularLocation>
</comment>
<evidence type="ECO:0000259" key="6">
    <source>
        <dbReference type="PROSITE" id="PS50048"/>
    </source>
</evidence>
<dbReference type="InterPro" id="IPR036864">
    <property type="entry name" value="Zn2-C6_fun-type_DNA-bd_sf"/>
</dbReference>
<dbReference type="InterPro" id="IPR050987">
    <property type="entry name" value="AtrR-like"/>
</dbReference>
<protein>
    <recommendedName>
        <fullName evidence="6">Zn(2)-C6 fungal-type domain-containing protein</fullName>
    </recommendedName>
</protein>
<proteinExistence type="predicted"/>
<dbReference type="GO" id="GO:0003677">
    <property type="term" value="F:DNA binding"/>
    <property type="evidence" value="ECO:0007669"/>
    <property type="project" value="UniProtKB-KW"/>
</dbReference>
<dbReference type="GO" id="GO:0000981">
    <property type="term" value="F:DNA-binding transcription factor activity, RNA polymerase II-specific"/>
    <property type="evidence" value="ECO:0007669"/>
    <property type="project" value="InterPro"/>
</dbReference>
<dbReference type="GO" id="GO:0008270">
    <property type="term" value="F:zinc ion binding"/>
    <property type="evidence" value="ECO:0007669"/>
    <property type="project" value="InterPro"/>
</dbReference>
<feature type="domain" description="Zn(2)-C6 fungal-type" evidence="6">
    <location>
        <begin position="28"/>
        <end position="68"/>
    </location>
</feature>
<dbReference type="Proteomes" id="UP000217199">
    <property type="component" value="Unassembled WGS sequence"/>
</dbReference>
<dbReference type="SUPFAM" id="SSF57701">
    <property type="entry name" value="Zn2/Cys6 DNA-binding domain"/>
    <property type="match status" value="1"/>
</dbReference>
<dbReference type="CDD" id="cd00067">
    <property type="entry name" value="GAL4"/>
    <property type="match status" value="1"/>
</dbReference>
<dbReference type="PANTHER" id="PTHR46910:SF3">
    <property type="entry name" value="HALOTOLERANCE PROTEIN 9-RELATED"/>
    <property type="match status" value="1"/>
</dbReference>
<keyword evidence="3" id="KW-0238">DNA-binding</keyword>
<organism evidence="7 8">
    <name type="scientific">Pyrrhoderma noxium</name>
    <dbReference type="NCBI Taxonomy" id="2282107"/>
    <lineage>
        <taxon>Eukaryota</taxon>
        <taxon>Fungi</taxon>
        <taxon>Dikarya</taxon>
        <taxon>Basidiomycota</taxon>
        <taxon>Agaricomycotina</taxon>
        <taxon>Agaricomycetes</taxon>
        <taxon>Hymenochaetales</taxon>
        <taxon>Hymenochaetaceae</taxon>
        <taxon>Pyrrhoderma</taxon>
    </lineage>
</organism>
<feature type="compositionally biased region" description="Polar residues" evidence="5">
    <location>
        <begin position="549"/>
        <end position="565"/>
    </location>
</feature>
<keyword evidence="8" id="KW-1185">Reference proteome</keyword>
<evidence type="ECO:0000256" key="3">
    <source>
        <dbReference type="ARBA" id="ARBA00023125"/>
    </source>
</evidence>
<feature type="region of interest" description="Disordered" evidence="5">
    <location>
        <begin position="1"/>
        <end position="24"/>
    </location>
</feature>
<dbReference type="PANTHER" id="PTHR46910">
    <property type="entry name" value="TRANSCRIPTION FACTOR PDR1"/>
    <property type="match status" value="1"/>
</dbReference>
<dbReference type="AlphaFoldDB" id="A0A286UVI1"/>
<dbReference type="OrthoDB" id="3263880at2759"/>
<accession>A0A286UVI1</accession>
<dbReference type="PROSITE" id="PS50048">
    <property type="entry name" value="ZN2_CY6_FUNGAL_2"/>
    <property type="match status" value="1"/>
</dbReference>
<keyword evidence="2" id="KW-0479">Metal-binding</keyword>
<evidence type="ECO:0000256" key="4">
    <source>
        <dbReference type="ARBA" id="ARBA00023242"/>
    </source>
</evidence>
<evidence type="ECO:0000313" key="7">
    <source>
        <dbReference type="EMBL" id="PAV23613.1"/>
    </source>
</evidence>
<feature type="region of interest" description="Disordered" evidence="5">
    <location>
        <begin position="547"/>
        <end position="595"/>
    </location>
</feature>
<feature type="region of interest" description="Disordered" evidence="5">
    <location>
        <begin position="518"/>
        <end position="537"/>
    </location>
</feature>
<evidence type="ECO:0000256" key="5">
    <source>
        <dbReference type="SAM" id="MobiDB-lite"/>
    </source>
</evidence>
<dbReference type="SMART" id="SM00066">
    <property type="entry name" value="GAL4"/>
    <property type="match status" value="1"/>
</dbReference>
<dbReference type="EMBL" id="NBII01000001">
    <property type="protein sequence ID" value="PAV23613.1"/>
    <property type="molecule type" value="Genomic_DNA"/>
</dbReference>
<name>A0A286UVI1_9AGAM</name>
<feature type="compositionally biased region" description="Low complexity" evidence="5">
    <location>
        <begin position="574"/>
        <end position="595"/>
    </location>
</feature>
<evidence type="ECO:0000256" key="2">
    <source>
        <dbReference type="ARBA" id="ARBA00022723"/>
    </source>
</evidence>
<dbReference type="Gene3D" id="4.10.240.10">
    <property type="entry name" value="Zn(2)-C6 fungal-type DNA-binding domain"/>
    <property type="match status" value="1"/>
</dbReference>
<evidence type="ECO:0000313" key="8">
    <source>
        <dbReference type="Proteomes" id="UP000217199"/>
    </source>
</evidence>
<dbReference type="STRING" id="2282107.A0A286UVI1"/>
<comment type="caution">
    <text evidence="7">The sequence shown here is derived from an EMBL/GenBank/DDBJ whole genome shotgun (WGS) entry which is preliminary data.</text>
</comment>
<evidence type="ECO:0000256" key="1">
    <source>
        <dbReference type="ARBA" id="ARBA00004123"/>
    </source>
</evidence>
<dbReference type="InterPro" id="IPR001138">
    <property type="entry name" value="Zn2Cys6_DnaBD"/>
</dbReference>
<dbReference type="Pfam" id="PF00172">
    <property type="entry name" value="Zn_clus"/>
    <property type="match status" value="1"/>
</dbReference>
<gene>
    <name evidence="7" type="ORF">PNOK_0068100</name>
</gene>
<keyword evidence="4" id="KW-0539">Nucleus</keyword>